<evidence type="ECO:0000313" key="1">
    <source>
        <dbReference type="EMBL" id="MBX61607.1"/>
    </source>
</evidence>
<name>A0A2P2Q3N4_RHIMU</name>
<reference evidence="1" key="1">
    <citation type="submission" date="2018-02" db="EMBL/GenBank/DDBJ databases">
        <title>Rhizophora mucronata_Transcriptome.</title>
        <authorList>
            <person name="Meera S.P."/>
            <person name="Sreeshan A."/>
            <person name="Augustine A."/>
        </authorList>
    </citation>
    <scope>NUCLEOTIDE SEQUENCE</scope>
    <source>
        <tissue evidence="1">Leaf</tissue>
    </source>
</reference>
<organism evidence="1">
    <name type="scientific">Rhizophora mucronata</name>
    <name type="common">Asiatic mangrove</name>
    <dbReference type="NCBI Taxonomy" id="61149"/>
    <lineage>
        <taxon>Eukaryota</taxon>
        <taxon>Viridiplantae</taxon>
        <taxon>Streptophyta</taxon>
        <taxon>Embryophyta</taxon>
        <taxon>Tracheophyta</taxon>
        <taxon>Spermatophyta</taxon>
        <taxon>Magnoliopsida</taxon>
        <taxon>eudicotyledons</taxon>
        <taxon>Gunneridae</taxon>
        <taxon>Pentapetalae</taxon>
        <taxon>rosids</taxon>
        <taxon>fabids</taxon>
        <taxon>Malpighiales</taxon>
        <taxon>Rhizophoraceae</taxon>
        <taxon>Rhizophora</taxon>
    </lineage>
</organism>
<accession>A0A2P2Q3N4</accession>
<proteinExistence type="predicted"/>
<sequence>MWVILLCLIDQRKNFPDYHQLNSSQRTSHSILIGRKSLSMTGLVKSTAVLIMPYL</sequence>
<dbReference type="AlphaFoldDB" id="A0A2P2Q3N4"/>
<protein>
    <submittedName>
        <fullName evidence="1">Uncharacterized protein</fullName>
    </submittedName>
</protein>
<dbReference type="EMBL" id="GGEC01081123">
    <property type="protein sequence ID" value="MBX61607.1"/>
    <property type="molecule type" value="Transcribed_RNA"/>
</dbReference>